<dbReference type="SUPFAM" id="SSF51294">
    <property type="entry name" value="Hedgehog/intein (Hint) domain"/>
    <property type="match status" value="1"/>
</dbReference>
<evidence type="ECO:0000256" key="1">
    <source>
        <dbReference type="SAM" id="MobiDB-lite"/>
    </source>
</evidence>
<dbReference type="OrthoDB" id="7873527at2"/>
<proteinExistence type="predicted"/>
<organism evidence="3 4">
    <name type="scientific">Roseovarius aestuarii</name>
    <dbReference type="NCBI Taxonomy" id="475083"/>
    <lineage>
        <taxon>Bacteria</taxon>
        <taxon>Pseudomonadati</taxon>
        <taxon>Pseudomonadota</taxon>
        <taxon>Alphaproteobacteria</taxon>
        <taxon>Rhodobacterales</taxon>
        <taxon>Roseobacteraceae</taxon>
        <taxon>Roseovarius</taxon>
    </lineage>
</organism>
<dbReference type="RefSeq" id="WP_085802035.1">
    <property type="nucleotide sequence ID" value="NZ_FWXB01000021.1"/>
</dbReference>
<evidence type="ECO:0000259" key="2">
    <source>
        <dbReference type="Pfam" id="PF13403"/>
    </source>
</evidence>
<sequence>MKPKTVGRSYGGMAAPPPEDPAGLLAESIILTLDGEKRVSDVRPGQRIITRDSGTSMVKSVTRRQVLCPTVLIRAGSLGDTRPDRDATLPAGQGVLVRDWRARALFGVQYALAPASYLVDEEFIRLLAPTLVTLCEIEFDHPHILYVDGLEVAGHITAAAHAIAA</sequence>
<evidence type="ECO:0000313" key="3">
    <source>
        <dbReference type="EMBL" id="SMC14119.1"/>
    </source>
</evidence>
<reference evidence="3 4" key="1">
    <citation type="submission" date="2017-03" db="EMBL/GenBank/DDBJ databases">
        <authorList>
            <person name="Afonso C.L."/>
            <person name="Miller P.J."/>
            <person name="Scott M.A."/>
            <person name="Spackman E."/>
            <person name="Goraichik I."/>
            <person name="Dimitrov K.M."/>
            <person name="Suarez D.L."/>
            <person name="Swayne D.E."/>
        </authorList>
    </citation>
    <scope>NUCLEOTIDE SEQUENCE [LARGE SCALE GENOMIC DNA]</scope>
    <source>
        <strain evidence="3 4">CECT 7745</strain>
    </source>
</reference>
<feature type="domain" description="Hedgehog/Intein (Hint)" evidence="2">
    <location>
        <begin position="24"/>
        <end position="151"/>
    </location>
</feature>
<evidence type="ECO:0000313" key="4">
    <source>
        <dbReference type="Proteomes" id="UP000193224"/>
    </source>
</evidence>
<dbReference type="AlphaFoldDB" id="A0A1X7BXW5"/>
<protein>
    <recommendedName>
        <fullName evidence="2">Hedgehog/Intein (Hint) domain-containing protein</fullName>
    </recommendedName>
</protein>
<gene>
    <name evidence="3" type="ORF">ROA7745_03984</name>
</gene>
<name>A0A1X7BXW5_9RHOB</name>
<feature type="region of interest" description="Disordered" evidence="1">
    <location>
        <begin position="1"/>
        <end position="21"/>
    </location>
</feature>
<dbReference type="InterPro" id="IPR028992">
    <property type="entry name" value="Hedgehog/Intein_dom"/>
</dbReference>
<dbReference type="Pfam" id="PF13403">
    <property type="entry name" value="Hint_2"/>
    <property type="match status" value="1"/>
</dbReference>
<dbReference type="EMBL" id="FWXB01000021">
    <property type="protein sequence ID" value="SMC14119.1"/>
    <property type="molecule type" value="Genomic_DNA"/>
</dbReference>
<keyword evidence="4" id="KW-1185">Reference proteome</keyword>
<dbReference type="Proteomes" id="UP000193224">
    <property type="component" value="Unassembled WGS sequence"/>
</dbReference>
<accession>A0A1X7BXW5</accession>
<dbReference type="InterPro" id="IPR036844">
    <property type="entry name" value="Hint_dom_sf"/>
</dbReference>